<dbReference type="Pfam" id="PF01614">
    <property type="entry name" value="IclR_C"/>
    <property type="match status" value="1"/>
</dbReference>
<evidence type="ECO:0000256" key="2">
    <source>
        <dbReference type="ARBA" id="ARBA00023125"/>
    </source>
</evidence>
<dbReference type="EMBL" id="BSFQ01000028">
    <property type="protein sequence ID" value="GLL14135.1"/>
    <property type="molecule type" value="Genomic_DNA"/>
</dbReference>
<organism evidence="6 7">
    <name type="scientific">Pseudonocardia halophobica</name>
    <dbReference type="NCBI Taxonomy" id="29401"/>
    <lineage>
        <taxon>Bacteria</taxon>
        <taxon>Bacillati</taxon>
        <taxon>Actinomycetota</taxon>
        <taxon>Actinomycetes</taxon>
        <taxon>Pseudonocardiales</taxon>
        <taxon>Pseudonocardiaceae</taxon>
        <taxon>Pseudonocardia</taxon>
    </lineage>
</organism>
<dbReference type="GO" id="GO:0003700">
    <property type="term" value="F:DNA-binding transcription factor activity"/>
    <property type="evidence" value="ECO:0007669"/>
    <property type="project" value="TreeGrafter"/>
</dbReference>
<dbReference type="PROSITE" id="PS51077">
    <property type="entry name" value="HTH_ICLR"/>
    <property type="match status" value="1"/>
</dbReference>
<evidence type="ECO:0000259" key="4">
    <source>
        <dbReference type="PROSITE" id="PS51077"/>
    </source>
</evidence>
<accession>A0A9W6L940</accession>
<evidence type="ECO:0000259" key="5">
    <source>
        <dbReference type="PROSITE" id="PS51078"/>
    </source>
</evidence>
<dbReference type="GO" id="GO:0045892">
    <property type="term" value="P:negative regulation of DNA-templated transcription"/>
    <property type="evidence" value="ECO:0007669"/>
    <property type="project" value="TreeGrafter"/>
</dbReference>
<dbReference type="Proteomes" id="UP001143463">
    <property type="component" value="Unassembled WGS sequence"/>
</dbReference>
<keyword evidence="7" id="KW-1185">Reference proteome</keyword>
<dbReference type="InterPro" id="IPR029016">
    <property type="entry name" value="GAF-like_dom_sf"/>
</dbReference>
<dbReference type="GO" id="GO:0003677">
    <property type="term" value="F:DNA binding"/>
    <property type="evidence" value="ECO:0007669"/>
    <property type="project" value="UniProtKB-KW"/>
</dbReference>
<sequence length="259" mass="27710">MPRVATGESVLSRAVRIFEAFGAAQPDLTVTEIARRSGLHVATASRLVAELVEHGLLARRPDGRVRIGVRLWELAQRASPTLSLREAAMPFLEDLHAVVGHHVQVGVLDGDEVLFLERLSAPGAVINYTRIAGRLPLHASSSGLVLTAFGPRELQERVLAGPRERYTAETLTDAGRLRAVLAAIRRDGHVITPGHIHPDATGTAVPVRDAGGEVVAALSAIVPNDGQAFTVVPVLKAAARGIERALAPDQRERRTSLNH</sequence>
<dbReference type="InterPro" id="IPR036388">
    <property type="entry name" value="WH-like_DNA-bd_sf"/>
</dbReference>
<dbReference type="PANTHER" id="PTHR30136:SF24">
    <property type="entry name" value="HTH-TYPE TRANSCRIPTIONAL REPRESSOR ALLR"/>
    <property type="match status" value="1"/>
</dbReference>
<evidence type="ECO:0000313" key="7">
    <source>
        <dbReference type="Proteomes" id="UP001143463"/>
    </source>
</evidence>
<dbReference type="AlphaFoldDB" id="A0A9W6L940"/>
<dbReference type="InterPro" id="IPR050707">
    <property type="entry name" value="HTH_MetabolicPath_Reg"/>
</dbReference>
<dbReference type="PANTHER" id="PTHR30136">
    <property type="entry name" value="HELIX-TURN-HELIX TRANSCRIPTIONAL REGULATOR, ICLR FAMILY"/>
    <property type="match status" value="1"/>
</dbReference>
<dbReference type="PROSITE" id="PS51078">
    <property type="entry name" value="ICLR_ED"/>
    <property type="match status" value="1"/>
</dbReference>
<evidence type="ECO:0000313" key="6">
    <source>
        <dbReference type="EMBL" id="GLL14135.1"/>
    </source>
</evidence>
<dbReference type="SMART" id="SM00346">
    <property type="entry name" value="HTH_ICLR"/>
    <property type="match status" value="1"/>
</dbReference>
<dbReference type="Gene3D" id="1.10.10.10">
    <property type="entry name" value="Winged helix-like DNA-binding domain superfamily/Winged helix DNA-binding domain"/>
    <property type="match status" value="1"/>
</dbReference>
<name>A0A9W6L940_9PSEU</name>
<dbReference type="SUPFAM" id="SSF55781">
    <property type="entry name" value="GAF domain-like"/>
    <property type="match status" value="1"/>
</dbReference>
<reference evidence="6" key="2">
    <citation type="submission" date="2023-01" db="EMBL/GenBank/DDBJ databases">
        <authorList>
            <person name="Sun Q."/>
            <person name="Evtushenko L."/>
        </authorList>
    </citation>
    <scope>NUCLEOTIDE SEQUENCE</scope>
    <source>
        <strain evidence="6">VKM Ac-1069</strain>
    </source>
</reference>
<gene>
    <name evidence="6" type="ORF">GCM10017577_52810</name>
</gene>
<dbReference type="Pfam" id="PF09339">
    <property type="entry name" value="HTH_IclR"/>
    <property type="match status" value="1"/>
</dbReference>
<reference evidence="6" key="1">
    <citation type="journal article" date="2014" name="Int. J. Syst. Evol. Microbiol.">
        <title>Complete genome sequence of Corynebacterium casei LMG S-19264T (=DSM 44701T), isolated from a smear-ripened cheese.</title>
        <authorList>
            <consortium name="US DOE Joint Genome Institute (JGI-PGF)"/>
            <person name="Walter F."/>
            <person name="Albersmeier A."/>
            <person name="Kalinowski J."/>
            <person name="Ruckert C."/>
        </authorList>
    </citation>
    <scope>NUCLEOTIDE SEQUENCE</scope>
    <source>
        <strain evidence="6">VKM Ac-1069</strain>
    </source>
</reference>
<keyword evidence="2" id="KW-0238">DNA-binding</keyword>
<feature type="domain" description="HTH iclR-type" evidence="4">
    <location>
        <begin position="8"/>
        <end position="69"/>
    </location>
</feature>
<keyword evidence="3" id="KW-0804">Transcription</keyword>
<dbReference type="SUPFAM" id="SSF46785">
    <property type="entry name" value="Winged helix' DNA-binding domain"/>
    <property type="match status" value="1"/>
</dbReference>
<protein>
    <submittedName>
        <fullName evidence="6">IclR family transcriptional regulator</fullName>
    </submittedName>
</protein>
<dbReference type="RefSeq" id="WP_051738022.1">
    <property type="nucleotide sequence ID" value="NZ_BAAAUZ010000024.1"/>
</dbReference>
<keyword evidence="1" id="KW-0805">Transcription regulation</keyword>
<comment type="caution">
    <text evidence="6">The sequence shown here is derived from an EMBL/GenBank/DDBJ whole genome shotgun (WGS) entry which is preliminary data.</text>
</comment>
<feature type="domain" description="IclR-ED" evidence="5">
    <location>
        <begin position="70"/>
        <end position="248"/>
    </location>
</feature>
<proteinExistence type="predicted"/>
<dbReference type="InterPro" id="IPR036390">
    <property type="entry name" value="WH_DNA-bd_sf"/>
</dbReference>
<evidence type="ECO:0000256" key="1">
    <source>
        <dbReference type="ARBA" id="ARBA00023015"/>
    </source>
</evidence>
<dbReference type="InterPro" id="IPR014757">
    <property type="entry name" value="Tscrpt_reg_IclR_C"/>
</dbReference>
<dbReference type="Gene3D" id="3.30.450.40">
    <property type="match status" value="1"/>
</dbReference>
<dbReference type="InterPro" id="IPR005471">
    <property type="entry name" value="Tscrpt_reg_IclR_N"/>
</dbReference>
<evidence type="ECO:0000256" key="3">
    <source>
        <dbReference type="ARBA" id="ARBA00023163"/>
    </source>
</evidence>